<accession>A0A5N5WIJ9</accession>
<keyword evidence="3" id="KW-0732">Signal</keyword>
<feature type="compositionally biased region" description="Polar residues" evidence="1">
    <location>
        <begin position="548"/>
        <end position="558"/>
    </location>
</feature>
<evidence type="ECO:0000256" key="1">
    <source>
        <dbReference type="SAM" id="MobiDB-lite"/>
    </source>
</evidence>
<evidence type="ECO:0000259" key="4">
    <source>
        <dbReference type="PROSITE" id="PS51767"/>
    </source>
</evidence>
<organism evidence="5 6">
    <name type="scientific">Aspergillus leporis</name>
    <dbReference type="NCBI Taxonomy" id="41062"/>
    <lineage>
        <taxon>Eukaryota</taxon>
        <taxon>Fungi</taxon>
        <taxon>Dikarya</taxon>
        <taxon>Ascomycota</taxon>
        <taxon>Pezizomycotina</taxon>
        <taxon>Eurotiomycetes</taxon>
        <taxon>Eurotiomycetidae</taxon>
        <taxon>Eurotiales</taxon>
        <taxon>Aspergillaceae</taxon>
        <taxon>Aspergillus</taxon>
        <taxon>Aspergillus subgen. Circumdati</taxon>
    </lineage>
</organism>
<evidence type="ECO:0000256" key="3">
    <source>
        <dbReference type="SAM" id="SignalP"/>
    </source>
</evidence>
<dbReference type="Gene3D" id="2.40.70.10">
    <property type="entry name" value="Acid Proteases"/>
    <property type="match status" value="2"/>
</dbReference>
<protein>
    <submittedName>
        <fullName evidence="5">Aspartic peptidase domain-containing protein</fullName>
    </submittedName>
</protein>
<sequence>MKSFSSVALLVGLPLCLGSAAPAVPPISVDAAVDWYGDDGTWSAVNIYVGSALKTISVFPSTVGRSTVLIGPSGCDNASLPDCPSKRGGLFFANESTTWGNQRAPSSSEDVITPAAYGNDTVYMDGVQVTELPLLITNNPDTWIGFLGLGVDASDHGDYPGFSLLENGMINDSLFPSSSYGYTAGAHYRLKGTPASLTIGGVDRARFHENNATFHLSRSAVPVVSLNTILIAWEAHDDQGLLPVDPIIPSSLGGSAYFKLDSSTSFLWLPENAFDAFGQAFNLTYDDDLGFYTYGEDTSLREQLLSMGLTITFSISDLPGSSQNVNITLPFRAFDHSLTYPYPDLPSDYTATSLPYLPVKRAATNEEQRIGRVFFQEAYLTVDYERQQFSVRQAKFDADLISSVTDIVTIDSYVNKEFIDALTGKQGLSTPAKAGVGIGSGTGGILIIVACAYLYKRKRRPASAEIGVKLTDSGSNTPPISQASGEHDRDRVSRHELPSDASHAVFELPGSYGPAELEAGPFMRQSGYAGRQEEKRHSSRHSETRSSVAASLSSWVTESSDEEDDRLAPQKDSDDGPPKYSP</sequence>
<feature type="transmembrane region" description="Helical" evidence="2">
    <location>
        <begin position="434"/>
        <end position="455"/>
    </location>
</feature>
<dbReference type="SUPFAM" id="SSF50630">
    <property type="entry name" value="Acid proteases"/>
    <property type="match status" value="1"/>
</dbReference>
<keyword evidence="2" id="KW-1133">Transmembrane helix</keyword>
<evidence type="ECO:0000313" key="6">
    <source>
        <dbReference type="Proteomes" id="UP000326565"/>
    </source>
</evidence>
<dbReference type="InterPro" id="IPR033121">
    <property type="entry name" value="PEPTIDASE_A1"/>
</dbReference>
<feature type="region of interest" description="Disordered" evidence="1">
    <location>
        <begin position="467"/>
        <end position="510"/>
    </location>
</feature>
<feature type="compositionally biased region" description="Polar residues" evidence="1">
    <location>
        <begin position="472"/>
        <end position="484"/>
    </location>
</feature>
<dbReference type="PROSITE" id="PS51767">
    <property type="entry name" value="PEPTIDASE_A1"/>
    <property type="match status" value="1"/>
</dbReference>
<feature type="compositionally biased region" description="Basic and acidic residues" evidence="1">
    <location>
        <begin position="485"/>
        <end position="498"/>
    </location>
</feature>
<keyword evidence="6" id="KW-1185">Reference proteome</keyword>
<feature type="chain" id="PRO_5025072684" evidence="3">
    <location>
        <begin position="21"/>
        <end position="582"/>
    </location>
</feature>
<gene>
    <name evidence="5" type="ORF">BDV29DRAFT_184759</name>
</gene>
<reference evidence="5 6" key="1">
    <citation type="submission" date="2019-04" db="EMBL/GenBank/DDBJ databases">
        <title>Friends and foes A comparative genomics study of 23 Aspergillus species from section Flavi.</title>
        <authorList>
            <consortium name="DOE Joint Genome Institute"/>
            <person name="Kjaerbolling I."/>
            <person name="Vesth T."/>
            <person name="Frisvad J.C."/>
            <person name="Nybo J.L."/>
            <person name="Theobald S."/>
            <person name="Kildgaard S."/>
            <person name="Isbrandt T."/>
            <person name="Kuo A."/>
            <person name="Sato A."/>
            <person name="Lyhne E.K."/>
            <person name="Kogle M.E."/>
            <person name="Wiebenga A."/>
            <person name="Kun R.S."/>
            <person name="Lubbers R.J."/>
            <person name="Makela M.R."/>
            <person name="Barry K."/>
            <person name="Chovatia M."/>
            <person name="Clum A."/>
            <person name="Daum C."/>
            <person name="Haridas S."/>
            <person name="He G."/>
            <person name="LaButti K."/>
            <person name="Lipzen A."/>
            <person name="Mondo S."/>
            <person name="Riley R."/>
            <person name="Salamov A."/>
            <person name="Simmons B.A."/>
            <person name="Magnuson J.K."/>
            <person name="Henrissat B."/>
            <person name="Mortensen U.H."/>
            <person name="Larsen T.O."/>
            <person name="Devries R.P."/>
            <person name="Grigoriev I.V."/>
            <person name="Machida M."/>
            <person name="Baker S.E."/>
            <person name="Andersen M.R."/>
        </authorList>
    </citation>
    <scope>NUCLEOTIDE SEQUENCE [LARGE SCALE GENOMIC DNA]</scope>
    <source>
        <strain evidence="5 6">CBS 151.66</strain>
    </source>
</reference>
<dbReference type="Pfam" id="PF00026">
    <property type="entry name" value="Asp"/>
    <property type="match status" value="1"/>
</dbReference>
<evidence type="ECO:0000256" key="2">
    <source>
        <dbReference type="SAM" id="Phobius"/>
    </source>
</evidence>
<dbReference type="EMBL" id="ML732401">
    <property type="protein sequence ID" value="KAB8068308.1"/>
    <property type="molecule type" value="Genomic_DNA"/>
</dbReference>
<feature type="compositionally biased region" description="Basic and acidic residues" evidence="1">
    <location>
        <begin position="531"/>
        <end position="544"/>
    </location>
</feature>
<dbReference type="AlphaFoldDB" id="A0A5N5WIJ9"/>
<feature type="compositionally biased region" description="Basic and acidic residues" evidence="1">
    <location>
        <begin position="566"/>
        <end position="582"/>
    </location>
</feature>
<keyword evidence="2" id="KW-0812">Transmembrane</keyword>
<evidence type="ECO:0000313" key="5">
    <source>
        <dbReference type="EMBL" id="KAB8068308.1"/>
    </source>
</evidence>
<dbReference type="OrthoDB" id="4074350at2759"/>
<keyword evidence="2" id="KW-0472">Membrane</keyword>
<name>A0A5N5WIJ9_9EURO</name>
<dbReference type="InterPro" id="IPR021109">
    <property type="entry name" value="Peptidase_aspartic_dom_sf"/>
</dbReference>
<proteinExistence type="predicted"/>
<feature type="domain" description="Peptidase A1" evidence="4">
    <location>
        <begin position="43"/>
        <end position="392"/>
    </location>
</feature>
<feature type="signal peptide" evidence="3">
    <location>
        <begin position="1"/>
        <end position="20"/>
    </location>
</feature>
<dbReference type="Proteomes" id="UP000326565">
    <property type="component" value="Unassembled WGS sequence"/>
</dbReference>
<feature type="region of interest" description="Disordered" evidence="1">
    <location>
        <begin position="524"/>
        <end position="582"/>
    </location>
</feature>